<evidence type="ECO:0000313" key="2">
    <source>
        <dbReference type="EMBL" id="SMP80570.1"/>
    </source>
</evidence>
<protein>
    <submittedName>
        <fullName evidence="2">Uncharacterized protein</fullName>
    </submittedName>
</protein>
<accession>A0ABY1QUG4</accession>
<dbReference type="EMBL" id="FXUG01000057">
    <property type="protein sequence ID" value="SMP80570.1"/>
    <property type="molecule type" value="Genomic_DNA"/>
</dbReference>
<comment type="caution">
    <text evidence="2">The sequence shown here is derived from an EMBL/GenBank/DDBJ whole genome shotgun (WGS) entry which is preliminary data.</text>
</comment>
<name>A0ABY1QUG4_9BACT</name>
<evidence type="ECO:0000313" key="3">
    <source>
        <dbReference type="Proteomes" id="UP001158067"/>
    </source>
</evidence>
<feature type="non-terminal residue" evidence="2">
    <location>
        <position position="54"/>
    </location>
</feature>
<dbReference type="Proteomes" id="UP001158067">
    <property type="component" value="Unassembled WGS sequence"/>
</dbReference>
<organism evidence="2 3">
    <name type="scientific">Neorhodopirellula lusitana</name>
    <dbReference type="NCBI Taxonomy" id="445327"/>
    <lineage>
        <taxon>Bacteria</taxon>
        <taxon>Pseudomonadati</taxon>
        <taxon>Planctomycetota</taxon>
        <taxon>Planctomycetia</taxon>
        <taxon>Pirellulales</taxon>
        <taxon>Pirellulaceae</taxon>
        <taxon>Neorhodopirellula</taxon>
    </lineage>
</organism>
<reference evidence="2 3" key="1">
    <citation type="submission" date="2017-05" db="EMBL/GenBank/DDBJ databases">
        <authorList>
            <person name="Varghese N."/>
            <person name="Submissions S."/>
        </authorList>
    </citation>
    <scope>NUCLEOTIDE SEQUENCE [LARGE SCALE GENOMIC DNA]</scope>
    <source>
        <strain evidence="2 3">DSM 25457</strain>
    </source>
</reference>
<proteinExistence type="predicted"/>
<feature type="region of interest" description="Disordered" evidence="1">
    <location>
        <begin position="1"/>
        <end position="25"/>
    </location>
</feature>
<sequence length="54" mass="5969">MQPSGEVERFDVVNLPSPPADRNRYPTEMNRIQLLFLALAFAGQSSAFADDPST</sequence>
<gene>
    <name evidence="2" type="ORF">SAMN06265222_1571</name>
</gene>
<keyword evidence="3" id="KW-1185">Reference proteome</keyword>
<feature type="compositionally biased region" description="Basic and acidic residues" evidence="1">
    <location>
        <begin position="1"/>
        <end position="11"/>
    </location>
</feature>
<evidence type="ECO:0000256" key="1">
    <source>
        <dbReference type="SAM" id="MobiDB-lite"/>
    </source>
</evidence>